<accession>A0ABW4Z5C0</accession>
<dbReference type="EMBL" id="JBHUHD010000005">
    <property type="protein sequence ID" value="MFD2143812.1"/>
    <property type="molecule type" value="Genomic_DNA"/>
</dbReference>
<keyword evidence="1" id="KW-0472">Membrane</keyword>
<proteinExistence type="predicted"/>
<reference evidence="3" key="1">
    <citation type="journal article" date="2019" name="Int. J. Syst. Evol. Microbiol.">
        <title>The Global Catalogue of Microorganisms (GCM) 10K type strain sequencing project: providing services to taxonomists for standard genome sequencing and annotation.</title>
        <authorList>
            <consortium name="The Broad Institute Genomics Platform"/>
            <consortium name="The Broad Institute Genome Sequencing Center for Infectious Disease"/>
            <person name="Wu L."/>
            <person name="Ma J."/>
        </authorList>
    </citation>
    <scope>NUCLEOTIDE SEQUENCE [LARGE SCALE GENOMIC DNA]</scope>
    <source>
        <strain evidence="3">CCM 7435</strain>
    </source>
</reference>
<dbReference type="RefSeq" id="WP_213355243.1">
    <property type="nucleotide sequence ID" value="NZ_JAHBGB010000043.1"/>
</dbReference>
<evidence type="ECO:0000313" key="3">
    <source>
        <dbReference type="Proteomes" id="UP001597299"/>
    </source>
</evidence>
<sequence>MLDILLIIAALVVAVLCLGGLVNFNQYVGRRFGYRFFTWKRLGLGGIAMAAIYVGVGGALGTSLGPIAITGGVAIILALAWFNIHRTNLALGLLGSLIETALYVVAALLGIVVALPALLIVVAAAFGGVEPTKHHKRIYYDNY</sequence>
<evidence type="ECO:0000256" key="1">
    <source>
        <dbReference type="SAM" id="Phobius"/>
    </source>
</evidence>
<feature type="transmembrane region" description="Helical" evidence="1">
    <location>
        <begin position="67"/>
        <end position="84"/>
    </location>
</feature>
<keyword evidence="1" id="KW-1133">Transmembrane helix</keyword>
<organism evidence="2 3">
    <name type="scientific">Ancylobacter oerskovii</name>
    <dbReference type="NCBI Taxonomy" id="459519"/>
    <lineage>
        <taxon>Bacteria</taxon>
        <taxon>Pseudomonadati</taxon>
        <taxon>Pseudomonadota</taxon>
        <taxon>Alphaproteobacteria</taxon>
        <taxon>Hyphomicrobiales</taxon>
        <taxon>Xanthobacteraceae</taxon>
        <taxon>Ancylobacter</taxon>
    </lineage>
</organism>
<evidence type="ECO:0000313" key="2">
    <source>
        <dbReference type="EMBL" id="MFD2143812.1"/>
    </source>
</evidence>
<gene>
    <name evidence="2" type="ORF">ACFSNC_26045</name>
</gene>
<dbReference type="Proteomes" id="UP001597299">
    <property type="component" value="Unassembled WGS sequence"/>
</dbReference>
<feature type="transmembrane region" description="Helical" evidence="1">
    <location>
        <begin position="43"/>
        <end position="60"/>
    </location>
</feature>
<name>A0ABW4Z5C0_9HYPH</name>
<protein>
    <submittedName>
        <fullName evidence="2">Uncharacterized protein</fullName>
    </submittedName>
</protein>
<feature type="transmembrane region" description="Helical" evidence="1">
    <location>
        <begin position="104"/>
        <end position="129"/>
    </location>
</feature>
<keyword evidence="3" id="KW-1185">Reference proteome</keyword>
<keyword evidence="1" id="KW-0812">Transmembrane</keyword>
<comment type="caution">
    <text evidence="2">The sequence shown here is derived from an EMBL/GenBank/DDBJ whole genome shotgun (WGS) entry which is preliminary data.</text>
</comment>